<dbReference type="AlphaFoldDB" id="A0A6L8M409"/>
<dbReference type="Proteomes" id="UP000478571">
    <property type="component" value="Unassembled WGS sequence"/>
</dbReference>
<evidence type="ECO:0000256" key="4">
    <source>
        <dbReference type="ARBA" id="ARBA00022912"/>
    </source>
</evidence>
<evidence type="ECO:0000256" key="2">
    <source>
        <dbReference type="ARBA" id="ARBA00013064"/>
    </source>
</evidence>
<dbReference type="PANTHER" id="PTHR11717:SF31">
    <property type="entry name" value="LOW MOLECULAR WEIGHT PROTEIN-TYROSINE-PHOSPHATASE ETP-RELATED"/>
    <property type="match status" value="1"/>
</dbReference>
<keyword evidence="3" id="KW-0378">Hydrolase</keyword>
<feature type="active site" evidence="6">
    <location>
        <position position="15"/>
    </location>
</feature>
<feature type="active site" description="Nucleophile" evidence="6">
    <location>
        <position position="9"/>
    </location>
</feature>
<keyword evidence="9" id="KW-1185">Reference proteome</keyword>
<sequence length="147" mass="16339">MFNNILVVCVANICRSPLGEALLQNLLPDIRVSSAGLAAEKSKFIGKPAYDKSILVAQENGIDISNHRSKQVSSSLCSEFDLILVMEQEHIEAITNIAPEVRGKTMLFGQWIGQKDIPDPYKQSKEAFDYAYQLIDQAAQAWAKKLQ</sequence>
<organism evidence="8 9">
    <name type="scientific">Vibrio tetraodonis subsp. pristinus</name>
    <dbReference type="NCBI Taxonomy" id="2695891"/>
    <lineage>
        <taxon>Bacteria</taxon>
        <taxon>Pseudomonadati</taxon>
        <taxon>Pseudomonadota</taxon>
        <taxon>Gammaproteobacteria</taxon>
        <taxon>Vibrionales</taxon>
        <taxon>Vibrionaceae</taxon>
        <taxon>Vibrio</taxon>
    </lineage>
</organism>
<dbReference type="FunFam" id="3.40.50.2300:FF:000041">
    <property type="entry name" value="Low molecular weight protein-tyrosine-phosphatase"/>
    <property type="match status" value="1"/>
</dbReference>
<evidence type="ECO:0000256" key="1">
    <source>
        <dbReference type="ARBA" id="ARBA00011063"/>
    </source>
</evidence>
<dbReference type="GO" id="GO:0004725">
    <property type="term" value="F:protein tyrosine phosphatase activity"/>
    <property type="evidence" value="ECO:0007669"/>
    <property type="project" value="UniProtKB-EC"/>
</dbReference>
<accession>A0A6L8M409</accession>
<evidence type="ECO:0000256" key="5">
    <source>
        <dbReference type="ARBA" id="ARBA00051722"/>
    </source>
</evidence>
<evidence type="ECO:0000259" key="7">
    <source>
        <dbReference type="SMART" id="SM00226"/>
    </source>
</evidence>
<dbReference type="RefSeq" id="WP_160931615.1">
    <property type="nucleotide sequence ID" value="NZ_WWEU01000006.1"/>
</dbReference>
<proteinExistence type="inferred from homology"/>
<name>A0A6L8M409_9VIBR</name>
<keyword evidence="4" id="KW-0904">Protein phosphatase</keyword>
<evidence type="ECO:0000256" key="6">
    <source>
        <dbReference type="PIRSR" id="PIRSR617867-1"/>
    </source>
</evidence>
<evidence type="ECO:0000313" key="9">
    <source>
        <dbReference type="Proteomes" id="UP000478571"/>
    </source>
</evidence>
<evidence type="ECO:0000256" key="3">
    <source>
        <dbReference type="ARBA" id="ARBA00022801"/>
    </source>
</evidence>
<protein>
    <recommendedName>
        <fullName evidence="2">protein-tyrosine-phosphatase</fullName>
        <ecNumber evidence="2">3.1.3.48</ecNumber>
    </recommendedName>
</protein>
<comment type="similarity">
    <text evidence="1">Belongs to the low molecular weight phosphotyrosine protein phosphatase family.</text>
</comment>
<evidence type="ECO:0000313" key="8">
    <source>
        <dbReference type="EMBL" id="MYM60729.1"/>
    </source>
</evidence>
<reference evidence="8 9" key="1">
    <citation type="submission" date="2020-01" db="EMBL/GenBank/DDBJ databases">
        <title>Draft Genome Sequence of Vibrio sp. strain OCN044, Isolated from a Healthy Coral at Palmyra Atoll.</title>
        <authorList>
            <person name="Videau P."/>
            <person name="Loughran R."/>
            <person name="Esquivel A."/>
            <person name="Deadmond M."/>
            <person name="Paddock B.E."/>
            <person name="Saw J.H."/>
            <person name="Ushijima B."/>
        </authorList>
    </citation>
    <scope>NUCLEOTIDE SEQUENCE [LARGE SCALE GENOMIC DNA]</scope>
    <source>
        <strain evidence="8 9">OCN044</strain>
    </source>
</reference>
<dbReference type="InterPro" id="IPR036196">
    <property type="entry name" value="Ptyr_pPase_sf"/>
</dbReference>
<gene>
    <name evidence="8" type="ORF">GTG28_15985</name>
</gene>
<dbReference type="InterPro" id="IPR023485">
    <property type="entry name" value="Ptyr_pPase"/>
</dbReference>
<dbReference type="EC" id="3.1.3.48" evidence="2"/>
<feature type="active site" description="Proton donor" evidence="6">
    <location>
        <position position="119"/>
    </location>
</feature>
<comment type="caution">
    <text evidence="8">The sequence shown here is derived from an EMBL/GenBank/DDBJ whole genome shotgun (WGS) entry which is preliminary data.</text>
</comment>
<dbReference type="Pfam" id="PF01451">
    <property type="entry name" value="LMWPc"/>
    <property type="match status" value="1"/>
</dbReference>
<dbReference type="InterPro" id="IPR017867">
    <property type="entry name" value="Tyr_phospatase_low_mol_wt"/>
</dbReference>
<dbReference type="SUPFAM" id="SSF52788">
    <property type="entry name" value="Phosphotyrosine protein phosphatases I"/>
    <property type="match status" value="1"/>
</dbReference>
<comment type="catalytic activity">
    <reaction evidence="5">
        <text>O-phospho-L-tyrosyl-[protein] + H2O = L-tyrosyl-[protein] + phosphate</text>
        <dbReference type="Rhea" id="RHEA:10684"/>
        <dbReference type="Rhea" id="RHEA-COMP:10136"/>
        <dbReference type="Rhea" id="RHEA-COMP:20101"/>
        <dbReference type="ChEBI" id="CHEBI:15377"/>
        <dbReference type="ChEBI" id="CHEBI:43474"/>
        <dbReference type="ChEBI" id="CHEBI:46858"/>
        <dbReference type="ChEBI" id="CHEBI:61978"/>
        <dbReference type="EC" id="3.1.3.48"/>
    </reaction>
</comment>
<dbReference type="PANTHER" id="PTHR11717">
    <property type="entry name" value="LOW MOLECULAR WEIGHT PROTEIN TYROSINE PHOSPHATASE"/>
    <property type="match status" value="1"/>
</dbReference>
<feature type="domain" description="Phosphotyrosine protein phosphatase I" evidence="7">
    <location>
        <begin position="3"/>
        <end position="145"/>
    </location>
</feature>
<dbReference type="Gene3D" id="3.40.50.2300">
    <property type="match status" value="1"/>
</dbReference>
<dbReference type="EMBL" id="WWEU01000006">
    <property type="protein sequence ID" value="MYM60729.1"/>
    <property type="molecule type" value="Genomic_DNA"/>
</dbReference>
<dbReference type="SMART" id="SM00226">
    <property type="entry name" value="LMWPc"/>
    <property type="match status" value="1"/>
</dbReference>
<dbReference type="PRINTS" id="PR00719">
    <property type="entry name" value="LMWPTPASE"/>
</dbReference>
<dbReference type="CDD" id="cd16343">
    <property type="entry name" value="LMWPTP"/>
    <property type="match status" value="1"/>
</dbReference>
<dbReference type="InterPro" id="IPR050438">
    <property type="entry name" value="LMW_PTPase"/>
</dbReference>